<proteinExistence type="predicted"/>
<sequence>MNESLAGFNSWLGSPDAHHKKVANLFGACTSVMHPVVNQHVQLGSIDLSDTRRDHKLSQGVQVSQPGRPERSGRGRYGIRWRHRAVTFFRAPPSLHRPPPGSDNPPSVTTAERQRRMMDGCWVSATGLREGLMRQISDCAENIKIFPQIRSTMDE</sequence>
<organism evidence="2 3">
    <name type="scientific">Elysia crispata</name>
    <name type="common">lettuce slug</name>
    <dbReference type="NCBI Taxonomy" id="231223"/>
    <lineage>
        <taxon>Eukaryota</taxon>
        <taxon>Metazoa</taxon>
        <taxon>Spiralia</taxon>
        <taxon>Lophotrochozoa</taxon>
        <taxon>Mollusca</taxon>
        <taxon>Gastropoda</taxon>
        <taxon>Heterobranchia</taxon>
        <taxon>Euthyneura</taxon>
        <taxon>Panpulmonata</taxon>
        <taxon>Sacoglossa</taxon>
        <taxon>Placobranchoidea</taxon>
        <taxon>Plakobranchidae</taxon>
        <taxon>Elysia</taxon>
    </lineage>
</organism>
<evidence type="ECO:0000256" key="1">
    <source>
        <dbReference type="SAM" id="MobiDB-lite"/>
    </source>
</evidence>
<dbReference type="EMBL" id="JAWDGP010000459">
    <property type="protein sequence ID" value="KAK3800396.1"/>
    <property type="molecule type" value="Genomic_DNA"/>
</dbReference>
<keyword evidence="3" id="KW-1185">Reference proteome</keyword>
<feature type="region of interest" description="Disordered" evidence="1">
    <location>
        <begin position="52"/>
        <end position="75"/>
    </location>
</feature>
<dbReference type="Proteomes" id="UP001283361">
    <property type="component" value="Unassembled WGS sequence"/>
</dbReference>
<dbReference type="AlphaFoldDB" id="A0AAE1B7P5"/>
<feature type="region of interest" description="Disordered" evidence="1">
    <location>
        <begin position="91"/>
        <end position="112"/>
    </location>
</feature>
<reference evidence="2" key="1">
    <citation type="journal article" date="2023" name="G3 (Bethesda)">
        <title>A reference genome for the long-term kleptoplast-retaining sea slug Elysia crispata morphotype clarki.</title>
        <authorList>
            <person name="Eastman K.E."/>
            <person name="Pendleton A.L."/>
            <person name="Shaikh M.A."/>
            <person name="Suttiyut T."/>
            <person name="Ogas R."/>
            <person name="Tomko P."/>
            <person name="Gavelis G."/>
            <person name="Widhalm J.R."/>
            <person name="Wisecaver J.H."/>
        </authorList>
    </citation>
    <scope>NUCLEOTIDE SEQUENCE</scope>
    <source>
        <strain evidence="2">ECLA1</strain>
    </source>
</reference>
<accession>A0AAE1B7P5</accession>
<protein>
    <submittedName>
        <fullName evidence="2">Uncharacterized protein</fullName>
    </submittedName>
</protein>
<evidence type="ECO:0000313" key="3">
    <source>
        <dbReference type="Proteomes" id="UP001283361"/>
    </source>
</evidence>
<name>A0AAE1B7P5_9GAST</name>
<comment type="caution">
    <text evidence="2">The sequence shown here is derived from an EMBL/GenBank/DDBJ whole genome shotgun (WGS) entry which is preliminary data.</text>
</comment>
<gene>
    <name evidence="2" type="ORF">RRG08_052779</name>
</gene>
<evidence type="ECO:0000313" key="2">
    <source>
        <dbReference type="EMBL" id="KAK3800396.1"/>
    </source>
</evidence>